<dbReference type="Pfam" id="PF07883">
    <property type="entry name" value="Cupin_2"/>
    <property type="match status" value="1"/>
</dbReference>
<evidence type="ECO:0000313" key="3">
    <source>
        <dbReference type="EMBL" id="QNF33090.1"/>
    </source>
</evidence>
<dbReference type="InterPro" id="IPR047263">
    <property type="entry name" value="HNL-like_cupin"/>
</dbReference>
<dbReference type="Proteomes" id="UP000515237">
    <property type="component" value="Chromosome"/>
</dbReference>
<feature type="signal peptide" evidence="1">
    <location>
        <begin position="1"/>
        <end position="24"/>
    </location>
</feature>
<accession>A0A7G7G7F6</accession>
<dbReference type="KEGG" id="aswu:HUW51_10250"/>
<dbReference type="InterPro" id="IPR013096">
    <property type="entry name" value="Cupin_2"/>
</dbReference>
<evidence type="ECO:0000256" key="1">
    <source>
        <dbReference type="SAM" id="SignalP"/>
    </source>
</evidence>
<evidence type="ECO:0000313" key="4">
    <source>
        <dbReference type="Proteomes" id="UP000515237"/>
    </source>
</evidence>
<organism evidence="3 4">
    <name type="scientific">Adhaeribacter swui</name>
    <dbReference type="NCBI Taxonomy" id="2086471"/>
    <lineage>
        <taxon>Bacteria</taxon>
        <taxon>Pseudomonadati</taxon>
        <taxon>Bacteroidota</taxon>
        <taxon>Cytophagia</taxon>
        <taxon>Cytophagales</taxon>
        <taxon>Hymenobacteraceae</taxon>
        <taxon>Adhaeribacter</taxon>
    </lineage>
</organism>
<dbReference type="SUPFAM" id="SSF51182">
    <property type="entry name" value="RmlC-like cupins"/>
    <property type="match status" value="1"/>
</dbReference>
<dbReference type="EMBL" id="CP055156">
    <property type="protein sequence ID" value="QNF33090.1"/>
    <property type="molecule type" value="Genomic_DNA"/>
</dbReference>
<dbReference type="InterPro" id="IPR011051">
    <property type="entry name" value="RmlC_Cupin_sf"/>
</dbReference>
<name>A0A7G7G7F6_9BACT</name>
<proteinExistence type="predicted"/>
<dbReference type="CDD" id="cd02233">
    <property type="entry name" value="cupin_HNL-like"/>
    <property type="match status" value="1"/>
</dbReference>
<dbReference type="AlphaFoldDB" id="A0A7G7G7F6"/>
<sequence>MKHPAKKITFFFAVFVFLSFHAQAQKNKNTSVNQASIFAKGEKITNSNFVGNAWLQPLVVSDSLNPTAVGNVTFEPGARTKWHLHPAGQILLATGGIGYYQEKGSPKRILRKGEVVKCPPNVAHWHGASPDQEFIQIAITSSHKGATVWLEPVTDEEYHAKVKP</sequence>
<dbReference type="RefSeq" id="WP_185273942.1">
    <property type="nucleotide sequence ID" value="NZ_CP055156.1"/>
</dbReference>
<dbReference type="PANTHER" id="PTHR43698">
    <property type="entry name" value="RIBD C-TERMINAL DOMAIN CONTAINING PROTEIN"/>
    <property type="match status" value="1"/>
</dbReference>
<keyword evidence="1" id="KW-0732">Signal</keyword>
<keyword evidence="4" id="KW-1185">Reference proteome</keyword>
<dbReference type="Gene3D" id="2.60.120.10">
    <property type="entry name" value="Jelly Rolls"/>
    <property type="match status" value="1"/>
</dbReference>
<protein>
    <submittedName>
        <fullName evidence="3">Cupin domain-containing protein</fullName>
    </submittedName>
</protein>
<evidence type="ECO:0000259" key="2">
    <source>
        <dbReference type="Pfam" id="PF07883"/>
    </source>
</evidence>
<dbReference type="PANTHER" id="PTHR43698:SF1">
    <property type="entry name" value="BLL4564 PROTEIN"/>
    <property type="match status" value="1"/>
</dbReference>
<reference evidence="3 4" key="1">
    <citation type="journal article" date="2018" name="Int. J. Syst. Evol. Microbiol.">
        <title>Adhaeribacter swui sp. nov., isolated from wet mud.</title>
        <authorList>
            <person name="Kim D.U."/>
            <person name="Kim K.W."/>
            <person name="Kang M.S."/>
            <person name="Kim J.Y."/>
            <person name="Jang J.H."/>
            <person name="Kim M.K."/>
        </authorList>
    </citation>
    <scope>NUCLEOTIDE SEQUENCE [LARGE SCALE GENOMIC DNA]</scope>
    <source>
        <strain evidence="3 4">KCTC 52873</strain>
    </source>
</reference>
<dbReference type="InterPro" id="IPR014710">
    <property type="entry name" value="RmlC-like_jellyroll"/>
</dbReference>
<gene>
    <name evidence="3" type="ORF">HUW51_10250</name>
</gene>
<feature type="chain" id="PRO_5028946114" evidence="1">
    <location>
        <begin position="25"/>
        <end position="164"/>
    </location>
</feature>
<feature type="domain" description="Cupin type-2" evidence="2">
    <location>
        <begin position="72"/>
        <end position="129"/>
    </location>
</feature>